<accession>A0ABV2HLI6</accession>
<sequence length="110" mass="11501">MALDVGVIGSQIVAQAAQVAGDGWKAMATAATVELRGLAQRIVLIVEAYADGELSQARAKQHLRTARFHVIATIAMMTVMTDAVIEKIVNGALAIVKDSVNKAAGFALLI</sequence>
<reference evidence="1 2" key="1">
    <citation type="submission" date="2024-06" db="EMBL/GenBank/DDBJ databases">
        <title>Genomic Encyclopedia of Type Strains, Phase IV (KMG-IV): sequencing the most valuable type-strain genomes for metagenomic binning, comparative biology and taxonomic classification.</title>
        <authorList>
            <person name="Goeker M."/>
        </authorList>
    </citation>
    <scope>NUCLEOTIDE SEQUENCE [LARGE SCALE GENOMIC DNA]</scope>
    <source>
        <strain evidence="1 2">DSM 29846</strain>
    </source>
</reference>
<gene>
    <name evidence="1" type="ORF">ABID26_000807</name>
</gene>
<name>A0ABV2HLI6_9HYPH</name>
<evidence type="ECO:0000313" key="1">
    <source>
        <dbReference type="EMBL" id="MET3591428.1"/>
    </source>
</evidence>
<organism evidence="1 2">
    <name type="scientific">Mesorhizobium shonense</name>
    <dbReference type="NCBI Taxonomy" id="1209948"/>
    <lineage>
        <taxon>Bacteria</taxon>
        <taxon>Pseudomonadati</taxon>
        <taxon>Pseudomonadota</taxon>
        <taxon>Alphaproteobacteria</taxon>
        <taxon>Hyphomicrobiales</taxon>
        <taxon>Phyllobacteriaceae</taxon>
        <taxon>Mesorhizobium</taxon>
    </lineage>
</organism>
<dbReference type="Proteomes" id="UP001549036">
    <property type="component" value="Unassembled WGS sequence"/>
</dbReference>
<evidence type="ECO:0000313" key="2">
    <source>
        <dbReference type="Proteomes" id="UP001549036"/>
    </source>
</evidence>
<protein>
    <recommendedName>
        <fullName evidence="3">Bacteriophage protein</fullName>
    </recommendedName>
</protein>
<dbReference type="EMBL" id="JBEPLM010000001">
    <property type="protein sequence ID" value="MET3591428.1"/>
    <property type="molecule type" value="Genomic_DNA"/>
</dbReference>
<keyword evidence="2" id="KW-1185">Reference proteome</keyword>
<dbReference type="RefSeq" id="WP_354413940.1">
    <property type="nucleotide sequence ID" value="NZ_JBEPLM010000001.1"/>
</dbReference>
<proteinExistence type="predicted"/>
<evidence type="ECO:0008006" key="3">
    <source>
        <dbReference type="Google" id="ProtNLM"/>
    </source>
</evidence>
<comment type="caution">
    <text evidence="1">The sequence shown here is derived from an EMBL/GenBank/DDBJ whole genome shotgun (WGS) entry which is preliminary data.</text>
</comment>